<reference evidence="5" key="1">
    <citation type="journal article" date="2019" name="PLoS Negl. Trop. Dis.">
        <title>Revisiting the worldwide diversity of Leptospira species in the environment.</title>
        <authorList>
            <person name="Vincent A.T."/>
            <person name="Schiettekatte O."/>
            <person name="Bourhy P."/>
            <person name="Veyrier F.J."/>
            <person name="Picardeau M."/>
        </authorList>
    </citation>
    <scope>NUCLEOTIDE SEQUENCE [LARGE SCALE GENOMIC DNA]</scope>
    <source>
        <strain evidence="5">201800287</strain>
    </source>
</reference>
<dbReference type="InterPro" id="IPR009003">
    <property type="entry name" value="Peptidase_S1_PA"/>
</dbReference>
<evidence type="ECO:0000313" key="6">
    <source>
        <dbReference type="Proteomes" id="UP000298009"/>
    </source>
</evidence>
<organism evidence="5 6">
    <name type="scientific">Leptospira noumeaensis</name>
    <dbReference type="NCBI Taxonomy" id="2484964"/>
    <lineage>
        <taxon>Bacteria</taxon>
        <taxon>Pseudomonadati</taxon>
        <taxon>Spirochaetota</taxon>
        <taxon>Spirochaetia</taxon>
        <taxon>Leptospirales</taxon>
        <taxon>Leptospiraceae</taxon>
        <taxon>Leptospira</taxon>
    </lineage>
</organism>
<evidence type="ECO:0000313" key="5">
    <source>
        <dbReference type="EMBL" id="TGK83158.1"/>
    </source>
</evidence>
<dbReference type="SUPFAM" id="SSF50494">
    <property type="entry name" value="Trypsin-like serine proteases"/>
    <property type="match status" value="1"/>
</dbReference>
<keyword evidence="2" id="KW-0378">Hydrolase</keyword>
<sequence>MFHSIQTIRSIWLFLFIFTGTLFGKSVPVGMTDVSILQIKATVQYPNFQQPWRFKNPEVRHSTGIYIGDNRILVPAQAIYFYTSIEVKKPDVLKLYTAELDRLDPDLGLAILKLNDPNASKDLKAVIFPNELFLPGTGLVMESKEQRNLEEKKIRMIRLDMDAYSSGYAELPFIEIQSEEKLDGVGELIVDSTSRIPQGILYQFKENNTGRVIPSFSIKHFIEGKIFPFKGFRFKPLTDTATRNYYGLKKDDLGVLVAEIYPGSSADGILQLEDVLLEVSNSKIDPKGYFDHPKFGKLNLSYLFHNTSETDSPLVKKIKLKVFRNKKPVSLEMELKPLPESAIRIPYGNSRSQTPKYLMLAGMIFQELSEMYLSEHGNQWRNRVNKELLYLNDFYRIKRNANEGKVVFLSQVLPLSGNKAYHTAHQLILKTVNGTEIQSLGQLQELVKNAETPYIHFVMNDGFEMIFKKEEIQTLNTEAKQSFQIQKDSNF</sequence>
<keyword evidence="3" id="KW-0720">Serine protease</keyword>
<dbReference type="GO" id="GO:0006508">
    <property type="term" value="P:proteolysis"/>
    <property type="evidence" value="ECO:0007669"/>
    <property type="project" value="UniProtKB-KW"/>
</dbReference>
<dbReference type="Gene3D" id="3.20.190.20">
    <property type="match status" value="1"/>
</dbReference>
<proteinExistence type="predicted"/>
<dbReference type="PANTHER" id="PTHR45980">
    <property type="match status" value="1"/>
</dbReference>
<evidence type="ECO:0000256" key="1">
    <source>
        <dbReference type="ARBA" id="ARBA00022670"/>
    </source>
</evidence>
<accession>A0A4V6QLG2</accession>
<dbReference type="Proteomes" id="UP000298009">
    <property type="component" value="Unassembled WGS sequence"/>
</dbReference>
<dbReference type="SUPFAM" id="SSF50156">
    <property type="entry name" value="PDZ domain-like"/>
    <property type="match status" value="1"/>
</dbReference>
<dbReference type="RefSeq" id="WP_135601063.1">
    <property type="nucleotide sequence ID" value="NZ_RQFK01000023.1"/>
</dbReference>
<evidence type="ECO:0000256" key="3">
    <source>
        <dbReference type="ARBA" id="ARBA00022825"/>
    </source>
</evidence>
<dbReference type="Gene3D" id="2.30.42.10">
    <property type="match status" value="1"/>
</dbReference>
<dbReference type="GO" id="GO:0004252">
    <property type="term" value="F:serine-type endopeptidase activity"/>
    <property type="evidence" value="ECO:0007669"/>
    <property type="project" value="TreeGrafter"/>
</dbReference>
<dbReference type="PANTHER" id="PTHR45980:SF9">
    <property type="entry name" value="PROTEASE DO-LIKE 10, MITOCHONDRIAL-RELATED"/>
    <property type="match status" value="1"/>
</dbReference>
<dbReference type="InterPro" id="IPR046449">
    <property type="entry name" value="DEGP_PDZ_sf"/>
</dbReference>
<dbReference type="AlphaFoldDB" id="A0A4V6QLG2"/>
<keyword evidence="1 5" id="KW-0645">Protease</keyword>
<evidence type="ECO:0000256" key="2">
    <source>
        <dbReference type="ARBA" id="ARBA00022801"/>
    </source>
</evidence>
<protein>
    <submittedName>
        <fullName evidence="5">Serine protease</fullName>
    </submittedName>
</protein>
<feature type="domain" description="Protease Do-like PDZ" evidence="4">
    <location>
        <begin position="352"/>
        <end position="488"/>
    </location>
</feature>
<name>A0A4V6QLG2_9LEPT</name>
<dbReference type="InterPro" id="IPR041517">
    <property type="entry name" value="DEGP_PDZ"/>
</dbReference>
<gene>
    <name evidence="5" type="ORF">EHQ24_07560</name>
</gene>
<dbReference type="OrthoDB" id="338897at2"/>
<evidence type="ECO:0000259" key="4">
    <source>
        <dbReference type="Pfam" id="PF17815"/>
    </source>
</evidence>
<comment type="caution">
    <text evidence="5">The sequence shown here is derived from an EMBL/GenBank/DDBJ whole genome shotgun (WGS) entry which is preliminary data.</text>
</comment>
<dbReference type="EMBL" id="RQFK01000023">
    <property type="protein sequence ID" value="TGK83158.1"/>
    <property type="molecule type" value="Genomic_DNA"/>
</dbReference>
<keyword evidence="6" id="KW-1185">Reference proteome</keyword>
<dbReference type="InterPro" id="IPR036034">
    <property type="entry name" value="PDZ_sf"/>
</dbReference>
<dbReference type="Pfam" id="PF17815">
    <property type="entry name" value="PDZ_3"/>
    <property type="match status" value="1"/>
</dbReference>